<dbReference type="AlphaFoldDB" id="A0A2U1T3D3"/>
<feature type="coiled-coil region" evidence="1">
    <location>
        <begin position="58"/>
        <end position="150"/>
    </location>
</feature>
<keyword evidence="4" id="KW-1185">Reference proteome</keyword>
<reference evidence="4" key="1">
    <citation type="submission" date="2018-04" db="EMBL/GenBank/DDBJ databases">
        <authorList>
            <person name="Liu S."/>
            <person name="Wang Z."/>
            <person name="Li J."/>
        </authorList>
    </citation>
    <scope>NUCLEOTIDE SEQUENCE [LARGE SCALE GENOMIC DNA]</scope>
    <source>
        <strain evidence="4">S1194</strain>
    </source>
</reference>
<dbReference type="Proteomes" id="UP000244978">
    <property type="component" value="Unassembled WGS sequence"/>
</dbReference>
<evidence type="ECO:0000256" key="1">
    <source>
        <dbReference type="SAM" id="Coils"/>
    </source>
</evidence>
<dbReference type="Pfam" id="PF24481">
    <property type="entry name" value="CT398_CC"/>
    <property type="match status" value="1"/>
</dbReference>
<evidence type="ECO:0000313" key="4">
    <source>
        <dbReference type="Proteomes" id="UP000244978"/>
    </source>
</evidence>
<feature type="domain" description="CT398-like coiled coil hairpin" evidence="2">
    <location>
        <begin position="14"/>
        <end position="192"/>
    </location>
</feature>
<evidence type="ECO:0000313" key="3">
    <source>
        <dbReference type="EMBL" id="PWB98392.1"/>
    </source>
</evidence>
<organism evidence="3 4">
    <name type="scientific">Homoserinimonas hongtaonis</name>
    <dbReference type="NCBI Taxonomy" id="2079791"/>
    <lineage>
        <taxon>Bacteria</taxon>
        <taxon>Bacillati</taxon>
        <taxon>Actinomycetota</taxon>
        <taxon>Actinomycetes</taxon>
        <taxon>Micrococcales</taxon>
        <taxon>Microbacteriaceae</taxon>
        <taxon>Homoserinimonas</taxon>
    </lineage>
</organism>
<keyword evidence="1" id="KW-0175">Coiled coil</keyword>
<name>A0A2U1T3D3_9MICO</name>
<accession>A0A2U1T3D3</accession>
<dbReference type="Gene3D" id="1.10.287.1490">
    <property type="match status" value="1"/>
</dbReference>
<sequence length="244" mass="26489">MKASPDSQAQLLALQASDTRLAQLDHQAKALPENARLAELASSLETLRQRLLTDTGAVEDARLELGRIEADVAVVEARIARDTARLETSASVKDVAGLEHELASLRRRRDDLEDIQLVVMTRLEEVEATARATKAEFDELKATASQVEAERDASLKTLASERVHAAANRQTIASKIPEDLLALYERQRSRYGLGASLLRGGVSSASGVKLNENDMARIRAAAPDDVILCPDSEAILIRTDESGI</sequence>
<comment type="caution">
    <text evidence="3">The sequence shown here is derived from an EMBL/GenBank/DDBJ whole genome shotgun (WGS) entry which is preliminary data.</text>
</comment>
<proteinExistence type="predicted"/>
<evidence type="ECO:0000259" key="2">
    <source>
        <dbReference type="Pfam" id="PF24481"/>
    </source>
</evidence>
<gene>
    <name evidence="3" type="ORF">DF220_02335</name>
</gene>
<protein>
    <recommendedName>
        <fullName evidence="2">CT398-like coiled coil hairpin domain-containing protein</fullName>
    </recommendedName>
</protein>
<dbReference type="EMBL" id="QEEX01000001">
    <property type="protein sequence ID" value="PWB98392.1"/>
    <property type="molecule type" value="Genomic_DNA"/>
</dbReference>
<dbReference type="InterPro" id="IPR056003">
    <property type="entry name" value="CT398_CC_hairpin"/>
</dbReference>